<sequence length="79" mass="8614">MALPLGADDPATETVEPREYRVWLTPRQVRPIGGVRYDVVPTYLEAEELDVYAALEVLRRPGAVACTECGADVALGPLM</sequence>
<gene>
    <name evidence="1" type="ORF">N8I84_40885</name>
</gene>
<accession>A0ABY6EJ90</accession>
<organism evidence="1 2">
    <name type="scientific">Streptomyces cynarae</name>
    <dbReference type="NCBI Taxonomy" id="2981134"/>
    <lineage>
        <taxon>Bacteria</taxon>
        <taxon>Bacillati</taxon>
        <taxon>Actinomycetota</taxon>
        <taxon>Actinomycetes</taxon>
        <taxon>Kitasatosporales</taxon>
        <taxon>Streptomycetaceae</taxon>
        <taxon>Streptomyces</taxon>
    </lineage>
</organism>
<keyword evidence="2" id="KW-1185">Reference proteome</keyword>
<protein>
    <submittedName>
        <fullName evidence="1">Uncharacterized protein</fullName>
    </submittedName>
</protein>
<dbReference type="EMBL" id="CP106793">
    <property type="protein sequence ID" value="UXY24313.1"/>
    <property type="molecule type" value="Genomic_DNA"/>
</dbReference>
<proteinExistence type="predicted"/>
<evidence type="ECO:0000313" key="1">
    <source>
        <dbReference type="EMBL" id="UXY24313.1"/>
    </source>
</evidence>
<dbReference type="RefSeq" id="WP_263234567.1">
    <property type="nucleotide sequence ID" value="NZ_CP106793.1"/>
</dbReference>
<reference evidence="1" key="1">
    <citation type="submission" date="2022-10" db="EMBL/GenBank/DDBJ databases">
        <authorList>
            <person name="Mo P."/>
        </authorList>
    </citation>
    <scope>NUCLEOTIDE SEQUENCE</scope>
    <source>
        <strain evidence="1">HUAS 13-4</strain>
    </source>
</reference>
<name>A0ABY6EJ90_9ACTN</name>
<evidence type="ECO:0000313" key="2">
    <source>
        <dbReference type="Proteomes" id="UP001061298"/>
    </source>
</evidence>
<dbReference type="Proteomes" id="UP001061298">
    <property type="component" value="Chromosome"/>
</dbReference>